<keyword evidence="1" id="KW-1133">Transmembrane helix</keyword>
<dbReference type="EMBL" id="DXGG01000068">
    <property type="protein sequence ID" value="HIW87021.1"/>
    <property type="molecule type" value="Genomic_DNA"/>
</dbReference>
<protein>
    <submittedName>
        <fullName evidence="2">Transporter</fullName>
    </submittedName>
</protein>
<feature type="transmembrane region" description="Helical" evidence="1">
    <location>
        <begin position="86"/>
        <end position="105"/>
    </location>
</feature>
<feature type="transmembrane region" description="Helical" evidence="1">
    <location>
        <begin position="216"/>
        <end position="237"/>
    </location>
</feature>
<name>A0A9D1REZ6_9BACT</name>
<accession>A0A9D1REZ6</accession>
<evidence type="ECO:0000313" key="2">
    <source>
        <dbReference type="EMBL" id="HIW87021.1"/>
    </source>
</evidence>
<feature type="transmembrane region" description="Helical" evidence="1">
    <location>
        <begin position="258"/>
        <end position="284"/>
    </location>
</feature>
<proteinExistence type="predicted"/>
<evidence type="ECO:0000256" key="1">
    <source>
        <dbReference type="SAM" id="Phobius"/>
    </source>
</evidence>
<keyword evidence="1" id="KW-0812">Transmembrane</keyword>
<evidence type="ECO:0000313" key="3">
    <source>
        <dbReference type="Proteomes" id="UP000824267"/>
    </source>
</evidence>
<organism evidence="2 3">
    <name type="scientific">Candidatus Onthomorpha intestinigallinarum</name>
    <dbReference type="NCBI Taxonomy" id="2840880"/>
    <lineage>
        <taxon>Bacteria</taxon>
        <taxon>Pseudomonadati</taxon>
        <taxon>Bacteroidota</taxon>
        <taxon>Bacteroidia</taxon>
        <taxon>Bacteroidales</taxon>
        <taxon>Candidatus Onthomorpha</taxon>
    </lineage>
</organism>
<dbReference type="Proteomes" id="UP000824267">
    <property type="component" value="Unassembled WGS sequence"/>
</dbReference>
<sequence length="301" mass="33714">MVLGVVSYFVYVNIPFLDGTHQFANRAVSVIQPMLIFLMLFLTFCKVNISDMHLCRWHLILLAFQAFSFMAISSLLIVFPRNEARIVLEGAMICLICPTATAAAVITEKLGGKPANLTTYIILINLTTAMLIPAFVPFVHPHPDLSPLNAFLLILGKVFPLLLLPLVSAILARHLFPRLVQILRKYPDLSFYLWAVALVLAIAVTTRTIVHSNVSLFTQTCLALVSLLCCLLQFFIGRKTGMKYNDPISAAQSLGQKNTVLAIWMGYTFFTPITAIAGGFYSIWHNIINSYQLYRQRKKTK</sequence>
<gene>
    <name evidence="2" type="ORF">IAC47_01940</name>
</gene>
<feature type="transmembrane region" description="Helical" evidence="1">
    <location>
        <begin position="57"/>
        <end position="80"/>
    </location>
</feature>
<dbReference type="InterPro" id="IPR038770">
    <property type="entry name" value="Na+/solute_symporter_sf"/>
</dbReference>
<dbReference type="Gene3D" id="1.20.1530.20">
    <property type="match status" value="1"/>
</dbReference>
<reference evidence="2" key="1">
    <citation type="journal article" date="2021" name="PeerJ">
        <title>Extensive microbial diversity within the chicken gut microbiome revealed by metagenomics and culture.</title>
        <authorList>
            <person name="Gilroy R."/>
            <person name="Ravi A."/>
            <person name="Getino M."/>
            <person name="Pursley I."/>
            <person name="Horton D.L."/>
            <person name="Alikhan N.F."/>
            <person name="Baker D."/>
            <person name="Gharbi K."/>
            <person name="Hall N."/>
            <person name="Watson M."/>
            <person name="Adriaenssens E.M."/>
            <person name="Foster-Nyarko E."/>
            <person name="Jarju S."/>
            <person name="Secka A."/>
            <person name="Antonio M."/>
            <person name="Oren A."/>
            <person name="Chaudhuri R.R."/>
            <person name="La Ragione R."/>
            <person name="Hildebrand F."/>
            <person name="Pallen M.J."/>
        </authorList>
    </citation>
    <scope>NUCLEOTIDE SEQUENCE</scope>
    <source>
        <strain evidence="2">Gambia16-930</strain>
    </source>
</reference>
<feature type="transmembrane region" description="Helical" evidence="1">
    <location>
        <begin position="150"/>
        <end position="171"/>
    </location>
</feature>
<feature type="transmembrane region" description="Helical" evidence="1">
    <location>
        <begin position="191"/>
        <end position="210"/>
    </location>
</feature>
<comment type="caution">
    <text evidence="2">The sequence shown here is derived from an EMBL/GenBank/DDBJ whole genome shotgun (WGS) entry which is preliminary data.</text>
</comment>
<reference evidence="2" key="2">
    <citation type="submission" date="2021-04" db="EMBL/GenBank/DDBJ databases">
        <authorList>
            <person name="Gilroy R."/>
        </authorList>
    </citation>
    <scope>NUCLEOTIDE SEQUENCE</scope>
    <source>
        <strain evidence="2">Gambia16-930</strain>
    </source>
</reference>
<keyword evidence="1" id="KW-0472">Membrane</keyword>
<dbReference type="AlphaFoldDB" id="A0A9D1REZ6"/>
<feature type="transmembrane region" description="Helical" evidence="1">
    <location>
        <begin position="117"/>
        <end position="138"/>
    </location>
</feature>
<feature type="transmembrane region" description="Helical" evidence="1">
    <location>
        <begin position="23"/>
        <end position="45"/>
    </location>
</feature>